<dbReference type="AlphaFoldDB" id="A0A852PS00"/>
<protein>
    <submittedName>
        <fullName evidence="1">Uncharacterized protein</fullName>
    </submittedName>
</protein>
<sequence length="75" mass="8930">MNKALSVMTELSRLPISTQRRFIHEIAREFSQGKIPLHSSILPRYDELNHNEKRTFYFVLMEHMEKDDVGRSLIK</sequence>
<comment type="caution">
    <text evidence="1">The sequence shown here is derived from an EMBL/GenBank/DDBJ whole genome shotgun (WGS) entry which is preliminary data.</text>
</comment>
<dbReference type="RefSeq" id="WP_179228140.1">
    <property type="nucleotide sequence ID" value="NZ_JACBKA010000031.1"/>
</dbReference>
<dbReference type="Proteomes" id="UP000590599">
    <property type="component" value="Unassembled WGS sequence"/>
</dbReference>
<reference evidence="1 2" key="1">
    <citation type="submission" date="2020-07" db="EMBL/GenBank/DDBJ databases">
        <title>Genus Haemophilus, Bergeys manual.</title>
        <authorList>
            <person name="Noerskov-Lauritsen N."/>
        </authorList>
    </citation>
    <scope>NUCLEOTIDE SEQUENCE [LARGE SCALE GENOMIC DNA]</scope>
    <source>
        <strain evidence="1 2">CCUG30047</strain>
    </source>
</reference>
<proteinExistence type="predicted"/>
<accession>A0A852PS00</accession>
<evidence type="ECO:0000313" key="2">
    <source>
        <dbReference type="Proteomes" id="UP000590599"/>
    </source>
</evidence>
<dbReference type="EMBL" id="JACBKA010000031">
    <property type="protein sequence ID" value="NYA28068.1"/>
    <property type="molecule type" value="Genomic_DNA"/>
</dbReference>
<name>A0A852PS00_HAEHA</name>
<gene>
    <name evidence="1" type="ORF">HZI69_09540</name>
</gene>
<organism evidence="1 2">
    <name type="scientific">Haemophilus haemolyticus</name>
    <dbReference type="NCBI Taxonomy" id="726"/>
    <lineage>
        <taxon>Bacteria</taxon>
        <taxon>Pseudomonadati</taxon>
        <taxon>Pseudomonadota</taxon>
        <taxon>Gammaproteobacteria</taxon>
        <taxon>Pasteurellales</taxon>
        <taxon>Pasteurellaceae</taxon>
        <taxon>Haemophilus</taxon>
    </lineage>
</organism>
<evidence type="ECO:0000313" key="1">
    <source>
        <dbReference type="EMBL" id="NYA28068.1"/>
    </source>
</evidence>